<dbReference type="Pfam" id="PF19054">
    <property type="entry name" value="DUF5753"/>
    <property type="match status" value="1"/>
</dbReference>
<reference evidence="2" key="1">
    <citation type="submission" date="2024-06" db="EMBL/GenBank/DDBJ databases">
        <authorList>
            <consortium name="consrtm"/>
            <person name="Uemura M."/>
            <person name="Terahara T."/>
        </authorList>
    </citation>
    <scope>NUCLEOTIDE SEQUENCE</scope>
    <source>
        <strain evidence="2">KM77-8</strain>
    </source>
</reference>
<accession>A0AAT9HB02</accession>
<protein>
    <submittedName>
        <fullName evidence="2">Helix-turn-helix transcriptional regulator</fullName>
    </submittedName>
</protein>
<dbReference type="InterPro" id="IPR043917">
    <property type="entry name" value="DUF5753"/>
</dbReference>
<sequence length="266" mass="29340">MRKMRMAAGMTTESAAGLLGVPRTNIPNMESGRSGISPDRVRTLARNYGCTDEAYVNTLVSMTAGRSKGWWEAYRGELPDSLLDVSELEWHAHGLRLALCVHLPGLLQTEGHARALFDLVIPRLSDVEVDVRVAHRMERQRILDRDNPAPLGVIVHEAALRMEFGGSSVARAQLEQLLRLSEREHITLRVVPFKAGGFPGAGQSVVYAESGVPQLDTVELDSAHGAEFMDDEEQLTNYRALFDAVESMALTSGESRDLVHSIIRQL</sequence>
<name>A0AAT9HB02_9ACTN</name>
<dbReference type="PROSITE" id="PS50943">
    <property type="entry name" value="HTH_CROC1"/>
    <property type="match status" value="1"/>
</dbReference>
<dbReference type="GO" id="GO:0003677">
    <property type="term" value="F:DNA binding"/>
    <property type="evidence" value="ECO:0007669"/>
    <property type="project" value="InterPro"/>
</dbReference>
<evidence type="ECO:0000259" key="1">
    <source>
        <dbReference type="PROSITE" id="PS50943"/>
    </source>
</evidence>
<reference evidence="2" key="2">
    <citation type="submission" date="2024-07" db="EMBL/GenBank/DDBJ databases">
        <title>Streptomyces haneummycinica sp. nov., a new antibiotic-producing actinobacterium isolated from marine sediment.</title>
        <authorList>
            <person name="Uemura M."/>
            <person name="Hamada M."/>
            <person name="Hirano S."/>
            <person name="Kobayashi K."/>
            <person name="Ohshiro T."/>
            <person name="Kobayashi T."/>
            <person name="Terahara T."/>
        </authorList>
    </citation>
    <scope>NUCLEOTIDE SEQUENCE</scope>
    <source>
        <strain evidence="2">KM77-8</strain>
    </source>
</reference>
<dbReference type="Gene3D" id="1.10.260.40">
    <property type="entry name" value="lambda repressor-like DNA-binding domains"/>
    <property type="match status" value="1"/>
</dbReference>
<dbReference type="InterPro" id="IPR010982">
    <property type="entry name" value="Lambda_DNA-bd_dom_sf"/>
</dbReference>
<dbReference type="EMBL" id="AP035768">
    <property type="protein sequence ID" value="BFO14567.1"/>
    <property type="molecule type" value="Genomic_DNA"/>
</dbReference>
<dbReference type="SUPFAM" id="SSF47413">
    <property type="entry name" value="lambda repressor-like DNA-binding domains"/>
    <property type="match status" value="1"/>
</dbReference>
<dbReference type="Pfam" id="PF13560">
    <property type="entry name" value="HTH_31"/>
    <property type="match status" value="1"/>
</dbReference>
<proteinExistence type="predicted"/>
<feature type="domain" description="HTH cro/C1-type" evidence="1">
    <location>
        <begin position="1"/>
        <end position="56"/>
    </location>
</feature>
<organism evidence="2">
    <name type="scientific">Streptomyces haneummycinicus</name>
    <dbReference type="NCBI Taxonomy" id="3074435"/>
    <lineage>
        <taxon>Bacteria</taxon>
        <taxon>Bacillati</taxon>
        <taxon>Actinomycetota</taxon>
        <taxon>Actinomycetes</taxon>
        <taxon>Kitasatosporales</taxon>
        <taxon>Streptomycetaceae</taxon>
        <taxon>Streptomyces</taxon>
    </lineage>
</organism>
<dbReference type="AlphaFoldDB" id="A0AAT9HB02"/>
<dbReference type="SMART" id="SM00530">
    <property type="entry name" value="HTH_XRE"/>
    <property type="match status" value="1"/>
</dbReference>
<dbReference type="CDD" id="cd00093">
    <property type="entry name" value="HTH_XRE"/>
    <property type="match status" value="1"/>
</dbReference>
<dbReference type="InterPro" id="IPR001387">
    <property type="entry name" value="Cro/C1-type_HTH"/>
</dbReference>
<evidence type="ECO:0000313" key="2">
    <source>
        <dbReference type="EMBL" id="BFO14567.1"/>
    </source>
</evidence>
<gene>
    <name evidence="2" type="ORF">SHKM778_09550</name>
</gene>